<gene>
    <name evidence="3" type="ORF">HU230_05295</name>
    <name evidence="2" type="ORF">J4P68_12170</name>
</gene>
<reference evidence="3" key="1">
    <citation type="submission" date="2020-06" db="EMBL/GenBank/DDBJ databases">
        <title>Whole Genome Sequence of Bradyrhizobium sp. Strain 66S1MB.</title>
        <authorList>
            <person name="Bromfield E."/>
            <person name="Cloutier S."/>
        </authorList>
    </citation>
    <scope>NUCLEOTIDE SEQUENCE</scope>
    <source>
        <strain evidence="3">66S1MB</strain>
    </source>
</reference>
<evidence type="ECO:0000313" key="4">
    <source>
        <dbReference type="Proteomes" id="UP000692816"/>
    </source>
</evidence>
<comment type="caution">
    <text evidence="3">The sequence shown here is derived from an EMBL/GenBank/DDBJ whole genome shotgun (WGS) entry which is preliminary data.</text>
</comment>
<dbReference type="RefSeq" id="WP_176529214.1">
    <property type="nucleotide sequence ID" value="NZ_CP088022.1"/>
</dbReference>
<keyword evidence="4" id="KW-1185">Reference proteome</keyword>
<protein>
    <recommendedName>
        <fullName evidence="5">Cysteine rich repeat-containing protein</fullName>
    </recommendedName>
</protein>
<sequence>MQTERIVLSLAIAIGGLGAAAPALSQEYRGTWEQQMACTPDVMRLCSDQIPDTNRIVACLRQNTALLGSSCRAVFESNAQQQAQTQGRAPQPQTMQRPRAQQMQPAPVAPPRPDDDED</sequence>
<organism evidence="3">
    <name type="scientific">Bradyrhizobium quebecense</name>
    <dbReference type="NCBI Taxonomy" id="2748629"/>
    <lineage>
        <taxon>Bacteria</taxon>
        <taxon>Pseudomonadati</taxon>
        <taxon>Pseudomonadota</taxon>
        <taxon>Alphaproteobacteria</taxon>
        <taxon>Hyphomicrobiales</taxon>
        <taxon>Nitrobacteraceae</taxon>
        <taxon>Bradyrhizobium</taxon>
    </lineage>
</organism>
<dbReference type="Proteomes" id="UP000692816">
    <property type="component" value="Unassembled WGS sequence"/>
</dbReference>
<evidence type="ECO:0008006" key="5">
    <source>
        <dbReference type="Google" id="ProtNLM"/>
    </source>
</evidence>
<dbReference type="EMBL" id="JAGEPA010000001">
    <property type="protein sequence ID" value="MBO1430192.1"/>
    <property type="molecule type" value="Genomic_DNA"/>
</dbReference>
<reference evidence="2" key="2">
    <citation type="journal article" date="2021" name="Int. J. Syst. Evol. Microbiol.">
        <title>Bradyrhizobium septentrionale sp. nov. (sv. septentrionale) and Bradyrhizobium quebecense sp. nov. (sv. septentrionale) associated with legumes native to Canada possess rearranged symbiosis genes and numerous insertion sequences.</title>
        <authorList>
            <person name="Bromfield E.S.P."/>
            <person name="Cloutier S."/>
        </authorList>
    </citation>
    <scope>NUCLEOTIDE SEQUENCE</scope>
    <source>
        <strain evidence="2">12S5</strain>
    </source>
</reference>
<dbReference type="AlphaFoldDB" id="A0A939LD80"/>
<feature type="compositionally biased region" description="Low complexity" evidence="1">
    <location>
        <begin position="79"/>
        <end position="106"/>
    </location>
</feature>
<evidence type="ECO:0000313" key="3">
    <source>
        <dbReference type="EMBL" id="NVL05133.1"/>
    </source>
</evidence>
<evidence type="ECO:0000313" key="2">
    <source>
        <dbReference type="EMBL" id="MBO1430192.1"/>
    </source>
</evidence>
<feature type="region of interest" description="Disordered" evidence="1">
    <location>
        <begin position="77"/>
        <end position="118"/>
    </location>
</feature>
<accession>A0A939LD80</accession>
<evidence type="ECO:0000256" key="1">
    <source>
        <dbReference type="SAM" id="MobiDB-lite"/>
    </source>
</evidence>
<proteinExistence type="predicted"/>
<dbReference type="EMBL" id="JABWSX010000001">
    <property type="protein sequence ID" value="NVL05133.1"/>
    <property type="molecule type" value="Genomic_DNA"/>
</dbReference>
<name>A0A939LD80_9BRAD</name>